<accession>A0A1E5NE46</accession>
<comment type="caution">
    <text evidence="1">The sequence shown here is derived from an EMBL/GenBank/DDBJ whole genome shotgun (WGS) entry which is preliminary data.</text>
</comment>
<dbReference type="Gene3D" id="2.40.160.20">
    <property type="match status" value="1"/>
</dbReference>
<dbReference type="AlphaFoldDB" id="A0A1E5NE46"/>
<gene>
    <name evidence="1" type="ORF">BFL38_06200</name>
</gene>
<evidence type="ECO:0000313" key="2">
    <source>
        <dbReference type="Proteomes" id="UP000095247"/>
    </source>
</evidence>
<sequence length="217" mass="24825">MKRHYIIVFMLVFLFYGTQELFSMIPTGLYITPKLIFSHDGNYYYDKGNGEKGYFNYLGGGFSLGYSIPSINKSSPVRFEFEYLGRRIISMSDDISLHTLLGSVYFDINFFLIKEKLTDESYKQTLLDKYPPFTIYLGLSIGGKIKDCECSQNTDNTANNIKMRSAESTLVFGINGGFAFNVLTYMSIDLGYRYLIDTKANGYHEVLLGLRFKVPKI</sequence>
<organism evidence="1 2">
    <name type="scientific">Brachyspira hampsonii</name>
    <dbReference type="NCBI Taxonomy" id="1287055"/>
    <lineage>
        <taxon>Bacteria</taxon>
        <taxon>Pseudomonadati</taxon>
        <taxon>Spirochaetota</taxon>
        <taxon>Spirochaetia</taxon>
        <taxon>Brachyspirales</taxon>
        <taxon>Brachyspiraceae</taxon>
        <taxon>Brachyspira</taxon>
    </lineage>
</organism>
<proteinExistence type="predicted"/>
<dbReference type="RefSeq" id="WP_069726591.1">
    <property type="nucleotide sequence ID" value="NZ_MDCO01000010.1"/>
</dbReference>
<dbReference type="Proteomes" id="UP000095247">
    <property type="component" value="Unassembled WGS sequence"/>
</dbReference>
<dbReference type="EMBL" id="MDCO01000010">
    <property type="protein sequence ID" value="OEJ14418.1"/>
    <property type="molecule type" value="Genomic_DNA"/>
</dbReference>
<protein>
    <submittedName>
        <fullName evidence="1">Invasin</fullName>
    </submittedName>
</protein>
<name>A0A1E5NE46_9SPIR</name>
<reference evidence="1 2" key="1">
    <citation type="submission" date="2016-08" db="EMBL/GenBank/DDBJ databases">
        <title>Characterization and recognition of Brachyspira hampsonii sp. nov., a novel intestinal spirochete that is pathogenic to pigs.</title>
        <authorList>
            <person name="Mirajkar N."/>
            <person name="La T."/>
            <person name="Phillips N."/>
            <person name="Hampson D."/>
            <person name="Gebhart C."/>
        </authorList>
    </citation>
    <scope>NUCLEOTIDE SEQUENCE [LARGE SCALE GENOMIC DNA]</scope>
    <source>
        <strain evidence="1 2">P280/1</strain>
    </source>
</reference>
<evidence type="ECO:0000313" key="1">
    <source>
        <dbReference type="EMBL" id="OEJ14418.1"/>
    </source>
</evidence>